<feature type="transmembrane region" description="Helical" evidence="4">
    <location>
        <begin position="221"/>
        <end position="244"/>
    </location>
</feature>
<feature type="transmembrane region" description="Helical" evidence="4">
    <location>
        <begin position="12"/>
        <end position="33"/>
    </location>
</feature>
<feature type="transmembrane region" description="Helical" evidence="4">
    <location>
        <begin position="83"/>
        <end position="102"/>
    </location>
</feature>
<protein>
    <submittedName>
        <fullName evidence="6">MFS transporter</fullName>
    </submittedName>
</protein>
<evidence type="ECO:0000313" key="7">
    <source>
        <dbReference type="Proteomes" id="UP001142648"/>
    </source>
</evidence>
<dbReference type="PROSITE" id="PS50850">
    <property type="entry name" value="MFS"/>
    <property type="match status" value="1"/>
</dbReference>
<evidence type="ECO:0000256" key="2">
    <source>
        <dbReference type="ARBA" id="ARBA00022989"/>
    </source>
</evidence>
<evidence type="ECO:0000313" key="6">
    <source>
        <dbReference type="EMBL" id="MCT2557529.1"/>
    </source>
</evidence>
<dbReference type="PANTHER" id="PTHR11360:SF290">
    <property type="entry name" value="MONOCARBOXYLATE MFS PERMEASE"/>
    <property type="match status" value="1"/>
</dbReference>
<keyword evidence="7" id="KW-1185">Reference proteome</keyword>
<reference evidence="6" key="1">
    <citation type="submission" date="2022-09" db="EMBL/GenBank/DDBJ databases">
        <title>The genome sequence of Tsuneonella sp. YG55.</title>
        <authorList>
            <person name="Liu Y."/>
        </authorList>
    </citation>
    <scope>NUCLEOTIDE SEQUENCE</scope>
    <source>
        <strain evidence="6">YG55</strain>
    </source>
</reference>
<dbReference type="PANTHER" id="PTHR11360">
    <property type="entry name" value="MONOCARBOXYLATE TRANSPORTER"/>
    <property type="match status" value="1"/>
</dbReference>
<feature type="transmembrane region" description="Helical" evidence="4">
    <location>
        <begin position="140"/>
        <end position="161"/>
    </location>
</feature>
<feature type="transmembrane region" description="Helical" evidence="4">
    <location>
        <begin position="285"/>
        <end position="305"/>
    </location>
</feature>
<sequence>MSLTIHPEMRRNLRLLGAAALGLSVGMLSGLFYSMGTLMPAWEAEFGWSRGDMSLSLTFATLAMFVCGTFGGRLGDRYGAARVGASSLLTYGLLFALFPYVLSDVTHLWIGYVVLAIIGVPSTAIIMIRPITSAFDARRGLAMGIAMTGAGVAGFWIPQYVAYIIEIRDWRTAMSALGALACLAAPLIWLGFRNQDAVHRAADRSAEQGVEFAVAVRTLRFWILSIMAIAMSLGVGGLVVHFVPLFTDLGAETLRAAQIASLLGLASVAGRIAVGMLLDRYPAQFVTTATLLMAAAGAMLLYSFGLTLAPLSVMMLGLAAGAEVDLIAYLCSRHFGTRAYGAIYGWQYSIFVLGYGLSPFLVGLSRDAFGNYDSALIGSMLAVGTAGLLAIFLKLPKPAPVAVALTNEISAQSRYTG</sequence>
<gene>
    <name evidence="6" type="ORF">N0B51_00895</name>
</gene>
<dbReference type="RefSeq" id="WP_259960309.1">
    <property type="nucleotide sequence ID" value="NZ_JAOAMV010000001.1"/>
</dbReference>
<dbReference type="AlphaFoldDB" id="A0A9X2VZP5"/>
<dbReference type="InterPro" id="IPR050327">
    <property type="entry name" value="Proton-linked_MCT"/>
</dbReference>
<feature type="domain" description="Major facilitator superfamily (MFS) profile" evidence="5">
    <location>
        <begin position="15"/>
        <end position="399"/>
    </location>
</feature>
<dbReference type="GO" id="GO:0022857">
    <property type="term" value="F:transmembrane transporter activity"/>
    <property type="evidence" value="ECO:0007669"/>
    <property type="project" value="InterPro"/>
</dbReference>
<name>A0A9X2VZP5_9SPHN</name>
<proteinExistence type="predicted"/>
<feature type="transmembrane region" description="Helical" evidence="4">
    <location>
        <begin position="53"/>
        <end position="71"/>
    </location>
</feature>
<keyword evidence="3 4" id="KW-0472">Membrane</keyword>
<dbReference type="SUPFAM" id="SSF103473">
    <property type="entry name" value="MFS general substrate transporter"/>
    <property type="match status" value="1"/>
</dbReference>
<dbReference type="InterPro" id="IPR036259">
    <property type="entry name" value="MFS_trans_sf"/>
</dbReference>
<feature type="transmembrane region" description="Helical" evidence="4">
    <location>
        <begin position="343"/>
        <end position="362"/>
    </location>
</feature>
<dbReference type="EMBL" id="JAOAMV010000001">
    <property type="protein sequence ID" value="MCT2557529.1"/>
    <property type="molecule type" value="Genomic_DNA"/>
</dbReference>
<evidence type="ECO:0000256" key="4">
    <source>
        <dbReference type="SAM" id="Phobius"/>
    </source>
</evidence>
<dbReference type="InterPro" id="IPR011701">
    <property type="entry name" value="MFS"/>
</dbReference>
<keyword evidence="2 4" id="KW-1133">Transmembrane helix</keyword>
<evidence type="ECO:0000256" key="3">
    <source>
        <dbReference type="ARBA" id="ARBA00023136"/>
    </source>
</evidence>
<keyword evidence="1 4" id="KW-0812">Transmembrane</keyword>
<feature type="transmembrane region" description="Helical" evidence="4">
    <location>
        <begin position="173"/>
        <end position="192"/>
    </location>
</feature>
<evidence type="ECO:0000259" key="5">
    <source>
        <dbReference type="PROSITE" id="PS50850"/>
    </source>
</evidence>
<feature type="transmembrane region" description="Helical" evidence="4">
    <location>
        <begin position="311"/>
        <end position="331"/>
    </location>
</feature>
<feature type="transmembrane region" description="Helical" evidence="4">
    <location>
        <begin position="108"/>
        <end position="128"/>
    </location>
</feature>
<organism evidence="6 7">
    <name type="scientific">Tsuneonella litorea</name>
    <dbReference type="NCBI Taxonomy" id="2976475"/>
    <lineage>
        <taxon>Bacteria</taxon>
        <taxon>Pseudomonadati</taxon>
        <taxon>Pseudomonadota</taxon>
        <taxon>Alphaproteobacteria</taxon>
        <taxon>Sphingomonadales</taxon>
        <taxon>Erythrobacteraceae</taxon>
        <taxon>Tsuneonella</taxon>
    </lineage>
</organism>
<feature type="transmembrane region" description="Helical" evidence="4">
    <location>
        <begin position="374"/>
        <end position="393"/>
    </location>
</feature>
<dbReference type="Pfam" id="PF07690">
    <property type="entry name" value="MFS_1"/>
    <property type="match status" value="1"/>
</dbReference>
<dbReference type="Proteomes" id="UP001142648">
    <property type="component" value="Unassembled WGS sequence"/>
</dbReference>
<dbReference type="InterPro" id="IPR020846">
    <property type="entry name" value="MFS_dom"/>
</dbReference>
<feature type="transmembrane region" description="Helical" evidence="4">
    <location>
        <begin position="256"/>
        <end position="278"/>
    </location>
</feature>
<dbReference type="Gene3D" id="1.20.1250.20">
    <property type="entry name" value="MFS general substrate transporter like domains"/>
    <property type="match status" value="2"/>
</dbReference>
<accession>A0A9X2VZP5</accession>
<evidence type="ECO:0000256" key="1">
    <source>
        <dbReference type="ARBA" id="ARBA00022692"/>
    </source>
</evidence>
<comment type="caution">
    <text evidence="6">The sequence shown here is derived from an EMBL/GenBank/DDBJ whole genome shotgun (WGS) entry which is preliminary data.</text>
</comment>